<proteinExistence type="predicted"/>
<dbReference type="InterPro" id="IPR001034">
    <property type="entry name" value="DeoR_HTH"/>
</dbReference>
<dbReference type="InterPro" id="IPR037171">
    <property type="entry name" value="NagB/RpiA_transferase-like"/>
</dbReference>
<dbReference type="InterPro" id="IPR036388">
    <property type="entry name" value="WH-like_DNA-bd_sf"/>
</dbReference>
<dbReference type="SMART" id="SM00420">
    <property type="entry name" value="HTH_DEOR"/>
    <property type="match status" value="1"/>
</dbReference>
<dbReference type="EMBL" id="JAPDNS010000002">
    <property type="protein sequence ID" value="MCW3486152.1"/>
    <property type="molecule type" value="Genomic_DNA"/>
</dbReference>
<dbReference type="SUPFAM" id="SSF46785">
    <property type="entry name" value="Winged helix' DNA-binding domain"/>
    <property type="match status" value="1"/>
</dbReference>
<dbReference type="PRINTS" id="PR00037">
    <property type="entry name" value="HTHLACR"/>
</dbReference>
<dbReference type="Pfam" id="PF00455">
    <property type="entry name" value="DeoRC"/>
    <property type="match status" value="1"/>
</dbReference>
<dbReference type="PROSITE" id="PS00894">
    <property type="entry name" value="HTH_DEOR_1"/>
    <property type="match status" value="1"/>
</dbReference>
<dbReference type="SUPFAM" id="SSF100950">
    <property type="entry name" value="NagB/RpiA/CoA transferase-like"/>
    <property type="match status" value="1"/>
</dbReference>
<gene>
    <name evidence="5" type="ORF">OL497_19780</name>
</gene>
<dbReference type="Proteomes" id="UP001207742">
    <property type="component" value="Unassembled WGS sequence"/>
</dbReference>
<evidence type="ECO:0000256" key="2">
    <source>
        <dbReference type="ARBA" id="ARBA00023125"/>
    </source>
</evidence>
<dbReference type="PANTHER" id="PTHR30363:SF44">
    <property type="entry name" value="AGA OPERON TRANSCRIPTIONAL REPRESSOR-RELATED"/>
    <property type="match status" value="1"/>
</dbReference>
<dbReference type="PANTHER" id="PTHR30363">
    <property type="entry name" value="HTH-TYPE TRANSCRIPTIONAL REGULATOR SRLR-RELATED"/>
    <property type="match status" value="1"/>
</dbReference>
<reference evidence="5 6" key="1">
    <citation type="submission" date="2022-10" db="EMBL/GenBank/DDBJ databases">
        <title>Chitinophaga nivalis PC15 sp. nov., isolated from Pyeongchang county, South Korea.</title>
        <authorList>
            <person name="Trinh H.N."/>
        </authorList>
    </citation>
    <scope>NUCLEOTIDE SEQUENCE [LARGE SCALE GENOMIC DNA]</scope>
    <source>
        <strain evidence="5 6">PC14</strain>
    </source>
</reference>
<accession>A0ABT3IQB3</accession>
<dbReference type="InterPro" id="IPR050313">
    <property type="entry name" value="Carb_Metab_HTH_regulators"/>
</dbReference>
<keyword evidence="3" id="KW-0804">Transcription</keyword>
<dbReference type="GO" id="GO:0003677">
    <property type="term" value="F:DNA binding"/>
    <property type="evidence" value="ECO:0007669"/>
    <property type="project" value="UniProtKB-KW"/>
</dbReference>
<dbReference type="InterPro" id="IPR018356">
    <property type="entry name" value="Tscrpt_reg_HTH_DeoR_CS"/>
</dbReference>
<keyword evidence="1" id="KW-0805">Transcription regulation</keyword>
<dbReference type="Gene3D" id="3.40.50.1360">
    <property type="match status" value="1"/>
</dbReference>
<sequence length="249" mass="27297">MNYQIRIQKILAQLEATGEVTIKGLAQTLGTAEITIRRDLNQLAADGMLSRTHGGAIKVNQPELPHRFQNKAAVNQVAKDHICRRAAADIQDGDIIFLDCGSTVFRLCPFIRNKKIKVITNSIPVIYALQDSHVSLNIIGGEFDATRQAIHGKMATQHIASYHATKAFVGVDGITPKGLFANSEKEATITLAMAAQSRHTYLLCDDSKIGKATYYQFADLRLVHTLITNATSDILKPFKKSGIQLISTP</sequence>
<keyword evidence="2 5" id="KW-0238">DNA-binding</keyword>
<keyword evidence="6" id="KW-1185">Reference proteome</keyword>
<comment type="caution">
    <text evidence="5">The sequence shown here is derived from an EMBL/GenBank/DDBJ whole genome shotgun (WGS) entry which is preliminary data.</text>
</comment>
<dbReference type="InterPro" id="IPR014036">
    <property type="entry name" value="DeoR-like_C"/>
</dbReference>
<evidence type="ECO:0000256" key="3">
    <source>
        <dbReference type="ARBA" id="ARBA00023163"/>
    </source>
</evidence>
<dbReference type="RefSeq" id="WP_264732967.1">
    <property type="nucleotide sequence ID" value="NZ_JAPDNR010000001.1"/>
</dbReference>
<dbReference type="Gene3D" id="1.10.10.10">
    <property type="entry name" value="Winged helix-like DNA-binding domain superfamily/Winged helix DNA-binding domain"/>
    <property type="match status" value="1"/>
</dbReference>
<evidence type="ECO:0000313" key="5">
    <source>
        <dbReference type="EMBL" id="MCW3486152.1"/>
    </source>
</evidence>
<feature type="domain" description="HTH deoR-type" evidence="4">
    <location>
        <begin position="3"/>
        <end position="58"/>
    </location>
</feature>
<name>A0ABT3IQB3_9BACT</name>
<dbReference type="SMART" id="SM01134">
    <property type="entry name" value="DeoRC"/>
    <property type="match status" value="1"/>
</dbReference>
<evidence type="ECO:0000256" key="1">
    <source>
        <dbReference type="ARBA" id="ARBA00023015"/>
    </source>
</evidence>
<organism evidence="5 6">
    <name type="scientific">Chitinophaga nivalis</name>
    <dbReference type="NCBI Taxonomy" id="2991709"/>
    <lineage>
        <taxon>Bacteria</taxon>
        <taxon>Pseudomonadati</taxon>
        <taxon>Bacteroidota</taxon>
        <taxon>Chitinophagia</taxon>
        <taxon>Chitinophagales</taxon>
        <taxon>Chitinophagaceae</taxon>
        <taxon>Chitinophaga</taxon>
    </lineage>
</organism>
<evidence type="ECO:0000259" key="4">
    <source>
        <dbReference type="PROSITE" id="PS51000"/>
    </source>
</evidence>
<protein>
    <submittedName>
        <fullName evidence="5">DeoR/GlpR family DNA-binding transcription regulator</fullName>
    </submittedName>
</protein>
<dbReference type="PROSITE" id="PS51000">
    <property type="entry name" value="HTH_DEOR_2"/>
    <property type="match status" value="1"/>
</dbReference>
<dbReference type="InterPro" id="IPR036390">
    <property type="entry name" value="WH_DNA-bd_sf"/>
</dbReference>
<evidence type="ECO:0000313" key="6">
    <source>
        <dbReference type="Proteomes" id="UP001207742"/>
    </source>
</evidence>
<dbReference type="Pfam" id="PF08220">
    <property type="entry name" value="HTH_DeoR"/>
    <property type="match status" value="1"/>
</dbReference>